<evidence type="ECO:0000313" key="1">
    <source>
        <dbReference type="EMBL" id="KAI9918949.1"/>
    </source>
</evidence>
<gene>
    <name evidence="1" type="ORF">PsorP6_011915</name>
</gene>
<comment type="caution">
    <text evidence="1">The sequence shown here is derived from an EMBL/GenBank/DDBJ whole genome shotgun (WGS) entry which is preliminary data.</text>
</comment>
<protein>
    <submittedName>
        <fullName evidence="1">Uncharacterized protein</fullName>
    </submittedName>
</protein>
<proteinExistence type="predicted"/>
<keyword evidence="2" id="KW-1185">Reference proteome</keyword>
<dbReference type="EMBL" id="CM047591">
    <property type="protein sequence ID" value="KAI9918949.1"/>
    <property type="molecule type" value="Genomic_DNA"/>
</dbReference>
<dbReference type="Proteomes" id="UP001163321">
    <property type="component" value="Chromosome 12"/>
</dbReference>
<evidence type="ECO:0000313" key="2">
    <source>
        <dbReference type="Proteomes" id="UP001163321"/>
    </source>
</evidence>
<organism evidence="1 2">
    <name type="scientific">Peronosclerospora sorghi</name>
    <dbReference type="NCBI Taxonomy" id="230839"/>
    <lineage>
        <taxon>Eukaryota</taxon>
        <taxon>Sar</taxon>
        <taxon>Stramenopiles</taxon>
        <taxon>Oomycota</taxon>
        <taxon>Peronosporomycetes</taxon>
        <taxon>Peronosporales</taxon>
        <taxon>Peronosporaceae</taxon>
        <taxon>Peronosclerospora</taxon>
    </lineage>
</organism>
<sequence length="99" mass="11157">MEALWEKAVTAGFTPAKGSPDEWVTKMSNTVLMSWTKGRRNDCLYGILAHYLKLSNGTDAGTNRQVAVVTNNSDSNHHIPRIREWTQLQQGFGQDHELE</sequence>
<name>A0ACC0WLQ7_9STRA</name>
<reference evidence="1 2" key="1">
    <citation type="journal article" date="2022" name="bioRxiv">
        <title>The genome of the oomycete Peronosclerospora sorghi, a cosmopolitan pathogen of maize and sorghum, is inflated with dispersed pseudogenes.</title>
        <authorList>
            <person name="Fletcher K."/>
            <person name="Martin F."/>
            <person name="Isakeit T."/>
            <person name="Cavanaugh K."/>
            <person name="Magill C."/>
            <person name="Michelmore R."/>
        </authorList>
    </citation>
    <scope>NUCLEOTIDE SEQUENCE [LARGE SCALE GENOMIC DNA]</scope>
    <source>
        <strain evidence="1">P6</strain>
    </source>
</reference>
<accession>A0ACC0WLQ7</accession>